<comment type="similarity">
    <text evidence="2">Belongs to the glycosyl hydrolase 3 family.</text>
</comment>
<dbReference type="Gene3D" id="3.20.20.300">
    <property type="entry name" value="Glycoside hydrolase, family 3, N-terminal domain"/>
    <property type="match status" value="1"/>
</dbReference>
<gene>
    <name evidence="8" type="ORF">V0U35_04545</name>
</gene>
<keyword evidence="9" id="KW-1185">Reference proteome</keyword>
<evidence type="ECO:0000313" key="8">
    <source>
        <dbReference type="EMBL" id="MEE2565940.1"/>
    </source>
</evidence>
<dbReference type="EC" id="3.2.1.52" evidence="3"/>
<dbReference type="InterPro" id="IPR017853">
    <property type="entry name" value="GH"/>
</dbReference>
<feature type="domain" description="Glycoside hydrolase family 3 N-terminal" evidence="7">
    <location>
        <begin position="58"/>
        <end position="356"/>
    </location>
</feature>
<sequence length="364" mass="39071">MNRRDLLGGVTASGLLAALPATACGAFQSPPLAERAGRMLLLGFIGDNPDTEGADIVAGHLAAGRIGGVLFLRHNVRSREGVEALAARFRAIRPDAWLALDQEGGAVQRLSGDLGYTPIPRAQNIAQSHSVEEARALYAAAAAEFRAAGFTMNLAPIADVQYDANSVIGRWGRGYGTDGDTIAAYAGAFIDAFENAGVACSIKHFPGHGRSNGDSHEGFVDMTHTWQESELDPFRQLIDNGRAHLIMGGHLIHRGLDPSGDPVTVSRPILHDLLRRDMGYEGALITDDLDMGAIRENFDQREAVIRSVIAGNDMVMMSNSAAPDPELPQKFARWIGEAVDEGRLSEGRIDRSIARLDCLRAVVE</sequence>
<evidence type="ECO:0000256" key="3">
    <source>
        <dbReference type="ARBA" id="ARBA00012663"/>
    </source>
</evidence>
<dbReference type="GO" id="GO:0016787">
    <property type="term" value="F:hydrolase activity"/>
    <property type="evidence" value="ECO:0007669"/>
    <property type="project" value="UniProtKB-KW"/>
</dbReference>
<evidence type="ECO:0000313" key="9">
    <source>
        <dbReference type="Proteomes" id="UP001310692"/>
    </source>
</evidence>
<dbReference type="InterPro" id="IPR001764">
    <property type="entry name" value="Glyco_hydro_3_N"/>
</dbReference>
<name>A0ABU7LWN8_9PROT</name>
<feature type="chain" id="PRO_5045058190" description="beta-N-acetylhexosaminidase" evidence="6">
    <location>
        <begin position="24"/>
        <end position="364"/>
    </location>
</feature>
<evidence type="ECO:0000256" key="4">
    <source>
        <dbReference type="ARBA" id="ARBA00022801"/>
    </source>
</evidence>
<dbReference type="EMBL" id="JAZDRO010000001">
    <property type="protein sequence ID" value="MEE2565940.1"/>
    <property type="molecule type" value="Genomic_DNA"/>
</dbReference>
<protein>
    <recommendedName>
        <fullName evidence="3">beta-N-acetylhexosaminidase</fullName>
        <ecNumber evidence="3">3.2.1.52</ecNumber>
    </recommendedName>
</protein>
<keyword evidence="4 8" id="KW-0378">Hydrolase</keyword>
<feature type="signal peptide" evidence="6">
    <location>
        <begin position="1"/>
        <end position="23"/>
    </location>
</feature>
<dbReference type="SUPFAM" id="SSF51445">
    <property type="entry name" value="(Trans)glycosidases"/>
    <property type="match status" value="1"/>
</dbReference>
<keyword evidence="6" id="KW-0732">Signal</keyword>
<evidence type="ECO:0000256" key="2">
    <source>
        <dbReference type="ARBA" id="ARBA00005336"/>
    </source>
</evidence>
<evidence type="ECO:0000256" key="6">
    <source>
        <dbReference type="SAM" id="SignalP"/>
    </source>
</evidence>
<comment type="catalytic activity">
    <reaction evidence="1">
        <text>Hydrolysis of terminal non-reducing N-acetyl-D-hexosamine residues in N-acetyl-beta-D-hexosaminides.</text>
        <dbReference type="EC" id="3.2.1.52"/>
    </reaction>
</comment>
<keyword evidence="5" id="KW-0326">Glycosidase</keyword>
<dbReference type="InterPro" id="IPR050226">
    <property type="entry name" value="NagZ_Beta-hexosaminidase"/>
</dbReference>
<dbReference type="PANTHER" id="PTHR30480">
    <property type="entry name" value="BETA-HEXOSAMINIDASE-RELATED"/>
    <property type="match status" value="1"/>
</dbReference>
<evidence type="ECO:0000259" key="7">
    <source>
        <dbReference type="Pfam" id="PF00933"/>
    </source>
</evidence>
<comment type="caution">
    <text evidence="8">The sequence shown here is derived from an EMBL/GenBank/DDBJ whole genome shotgun (WGS) entry which is preliminary data.</text>
</comment>
<evidence type="ECO:0000256" key="1">
    <source>
        <dbReference type="ARBA" id="ARBA00001231"/>
    </source>
</evidence>
<dbReference type="Pfam" id="PF00933">
    <property type="entry name" value="Glyco_hydro_3"/>
    <property type="match status" value="1"/>
</dbReference>
<organism evidence="8 9">
    <name type="scientific">Hyphobacterium marinum</name>
    <dbReference type="NCBI Taxonomy" id="3116574"/>
    <lineage>
        <taxon>Bacteria</taxon>
        <taxon>Pseudomonadati</taxon>
        <taxon>Pseudomonadota</taxon>
        <taxon>Alphaproteobacteria</taxon>
        <taxon>Maricaulales</taxon>
        <taxon>Maricaulaceae</taxon>
        <taxon>Hyphobacterium</taxon>
    </lineage>
</organism>
<dbReference type="PANTHER" id="PTHR30480:SF13">
    <property type="entry name" value="BETA-HEXOSAMINIDASE"/>
    <property type="match status" value="1"/>
</dbReference>
<dbReference type="RefSeq" id="WP_330195469.1">
    <property type="nucleotide sequence ID" value="NZ_JAZDRO010000001.1"/>
</dbReference>
<evidence type="ECO:0000256" key="5">
    <source>
        <dbReference type="ARBA" id="ARBA00023295"/>
    </source>
</evidence>
<reference evidence="8 9" key="1">
    <citation type="submission" date="2024-01" db="EMBL/GenBank/DDBJ databases">
        <title>Hyphobacterium bacterium isolated from marine sediment.</title>
        <authorList>
            <person name="Zhao S."/>
        </authorList>
    </citation>
    <scope>NUCLEOTIDE SEQUENCE [LARGE SCALE GENOMIC DNA]</scope>
    <source>
        <strain evidence="8 9">Y60-23</strain>
    </source>
</reference>
<dbReference type="Proteomes" id="UP001310692">
    <property type="component" value="Unassembled WGS sequence"/>
</dbReference>
<accession>A0ABU7LWN8</accession>
<proteinExistence type="inferred from homology"/>
<dbReference type="InterPro" id="IPR036962">
    <property type="entry name" value="Glyco_hydro_3_N_sf"/>
</dbReference>